<proteinExistence type="predicted"/>
<organism evidence="1 2">
    <name type="scientific">Nocardioides pocheonensis</name>
    <dbReference type="NCBI Taxonomy" id="661485"/>
    <lineage>
        <taxon>Bacteria</taxon>
        <taxon>Bacillati</taxon>
        <taxon>Actinomycetota</taxon>
        <taxon>Actinomycetes</taxon>
        <taxon>Propionibacteriales</taxon>
        <taxon>Nocardioidaceae</taxon>
        <taxon>Nocardioides</taxon>
    </lineage>
</organism>
<accession>A0A3N0GH58</accession>
<evidence type="ECO:0000313" key="1">
    <source>
        <dbReference type="EMBL" id="RNM11498.1"/>
    </source>
</evidence>
<comment type="caution">
    <text evidence="1">The sequence shown here is derived from an EMBL/GenBank/DDBJ whole genome shotgun (WGS) entry which is preliminary data.</text>
</comment>
<evidence type="ECO:0000313" key="2">
    <source>
        <dbReference type="Proteomes" id="UP000279994"/>
    </source>
</evidence>
<sequence length="86" mass="9166">MPSVSQIPAVVGHRFMTNLPNNADLPGIAFEADLEILVAETIEAAVPVSDDAARAVDTIEIGYYEAELKSLRDAATTLNEAEQHTG</sequence>
<keyword evidence="2" id="KW-1185">Reference proteome</keyword>
<dbReference type="Proteomes" id="UP000279994">
    <property type="component" value="Unassembled WGS sequence"/>
</dbReference>
<name>A0A3N0GH58_9ACTN</name>
<dbReference type="AlphaFoldDB" id="A0A3N0GH58"/>
<protein>
    <submittedName>
        <fullName evidence="1">Uncharacterized protein</fullName>
    </submittedName>
</protein>
<reference evidence="1 2" key="1">
    <citation type="submission" date="2018-11" db="EMBL/GenBank/DDBJ databases">
        <authorList>
            <person name="Li F."/>
        </authorList>
    </citation>
    <scope>NUCLEOTIDE SEQUENCE [LARGE SCALE GENOMIC DNA]</scope>
    <source>
        <strain evidence="1 2">Gsoil 818</strain>
    </source>
</reference>
<gene>
    <name evidence="1" type="ORF">EFL26_22580</name>
</gene>
<dbReference type="EMBL" id="RJSF01000048">
    <property type="protein sequence ID" value="RNM11498.1"/>
    <property type="molecule type" value="Genomic_DNA"/>
</dbReference>